<dbReference type="AlphaFoldDB" id="A0A5N6TT55"/>
<dbReference type="Proteomes" id="UP000325780">
    <property type="component" value="Unassembled WGS sequence"/>
</dbReference>
<proteinExistence type="predicted"/>
<accession>A0A5N6TT55</accession>
<keyword evidence="2" id="KW-1185">Reference proteome</keyword>
<protein>
    <submittedName>
        <fullName evidence="1">Uncharacterized protein</fullName>
    </submittedName>
</protein>
<reference evidence="1 2" key="1">
    <citation type="submission" date="2019-04" db="EMBL/GenBank/DDBJ databases">
        <title>Friends and foes A comparative genomics study of 23 Aspergillus species from section Flavi.</title>
        <authorList>
            <consortium name="DOE Joint Genome Institute"/>
            <person name="Kjaerbolling I."/>
            <person name="Vesth T."/>
            <person name="Frisvad J.C."/>
            <person name="Nybo J.L."/>
            <person name="Theobald S."/>
            <person name="Kildgaard S."/>
            <person name="Isbrandt T."/>
            <person name="Kuo A."/>
            <person name="Sato A."/>
            <person name="Lyhne E.K."/>
            <person name="Kogle M.E."/>
            <person name="Wiebenga A."/>
            <person name="Kun R.S."/>
            <person name="Lubbers R.J."/>
            <person name="Makela M.R."/>
            <person name="Barry K."/>
            <person name="Chovatia M."/>
            <person name="Clum A."/>
            <person name="Daum C."/>
            <person name="Haridas S."/>
            <person name="He G."/>
            <person name="LaButti K."/>
            <person name="Lipzen A."/>
            <person name="Mondo S."/>
            <person name="Riley R."/>
            <person name="Salamov A."/>
            <person name="Simmons B.A."/>
            <person name="Magnuson J.K."/>
            <person name="Henrissat B."/>
            <person name="Mortensen U.H."/>
            <person name="Larsen T.O."/>
            <person name="Devries R.P."/>
            <person name="Grigoriev I.V."/>
            <person name="Machida M."/>
            <person name="Baker S.E."/>
            <person name="Andersen M.R."/>
        </authorList>
    </citation>
    <scope>NUCLEOTIDE SEQUENCE [LARGE SCALE GENOMIC DNA]</scope>
    <source>
        <strain evidence="1 2">IBT 18842</strain>
    </source>
</reference>
<gene>
    <name evidence="1" type="ORF">BDV25DRAFT_140747</name>
</gene>
<evidence type="ECO:0000313" key="2">
    <source>
        <dbReference type="Proteomes" id="UP000325780"/>
    </source>
</evidence>
<dbReference type="OrthoDB" id="4383200at2759"/>
<sequence>MAQFTAANASTYATTPNFLASGSYEYKPDGRSCCTAGTQYSPEYCEDPNSPLGEDEYITACCMDGDNYIVHYANFASKPLNIGLSISDTVSIPNDAVPISVTYNITSVSLDHGTLYAEVTLSVSSIVQLSQTSTISIQLARVYADAGVFDFQIAEGIGAVVVNMQTRVNDDGTIDLKADIIGTSLLAAIESNFEQTIDEGLVKVLISTFGLCDEPSLEECAWLGTAPLCDGECPADGGWTLKREDRYGDGDLCVTGTKKTIKIAVAMVAAVLPVISPFAVPRTLTPRKHVSGLVRHRLAMANAHRAGPIGLRIAVAMEAAAGLVTKCIAVINQ</sequence>
<dbReference type="EMBL" id="ML742121">
    <property type="protein sequence ID" value="KAE8149490.1"/>
    <property type="molecule type" value="Genomic_DNA"/>
</dbReference>
<organism evidence="1 2">
    <name type="scientific">Aspergillus avenaceus</name>
    <dbReference type="NCBI Taxonomy" id="36643"/>
    <lineage>
        <taxon>Eukaryota</taxon>
        <taxon>Fungi</taxon>
        <taxon>Dikarya</taxon>
        <taxon>Ascomycota</taxon>
        <taxon>Pezizomycotina</taxon>
        <taxon>Eurotiomycetes</taxon>
        <taxon>Eurotiomycetidae</taxon>
        <taxon>Eurotiales</taxon>
        <taxon>Aspergillaceae</taxon>
        <taxon>Aspergillus</taxon>
        <taxon>Aspergillus subgen. Circumdati</taxon>
    </lineage>
</organism>
<evidence type="ECO:0000313" key="1">
    <source>
        <dbReference type="EMBL" id="KAE8149490.1"/>
    </source>
</evidence>
<name>A0A5N6TT55_ASPAV</name>